<name>A0A4R1L444_9BACT</name>
<keyword evidence="13" id="KW-1185">Reference proteome</keyword>
<dbReference type="CDD" id="cd04702">
    <property type="entry name" value="ASRGL1_like"/>
    <property type="match status" value="1"/>
</dbReference>
<evidence type="ECO:0000256" key="6">
    <source>
        <dbReference type="ARBA" id="ARBA00022813"/>
    </source>
</evidence>
<dbReference type="EC" id="3.5.1.1" evidence="3"/>
<evidence type="ECO:0000256" key="5">
    <source>
        <dbReference type="ARBA" id="ARBA00022801"/>
    </source>
</evidence>
<feature type="binding site" evidence="10">
    <location>
        <begin position="241"/>
        <end position="244"/>
    </location>
    <ligand>
        <name>substrate</name>
    </ligand>
</feature>
<evidence type="ECO:0000256" key="11">
    <source>
        <dbReference type="PIRSR" id="PIRSR600246-3"/>
    </source>
</evidence>
<evidence type="ECO:0000256" key="10">
    <source>
        <dbReference type="PIRSR" id="PIRSR600246-2"/>
    </source>
</evidence>
<gene>
    <name evidence="12" type="ORF">C7378_2384</name>
</gene>
<dbReference type="PANTHER" id="PTHR10188:SF6">
    <property type="entry name" value="N(4)-(BETA-N-ACETYLGLUCOSAMINYL)-L-ASPARAGINASE"/>
    <property type="match status" value="1"/>
</dbReference>
<dbReference type="GO" id="GO:0004067">
    <property type="term" value="F:asparaginase activity"/>
    <property type="evidence" value="ECO:0007669"/>
    <property type="project" value="UniProtKB-EC"/>
</dbReference>
<dbReference type="EC" id="3.4.19.5" evidence="2"/>
<proteinExistence type="predicted"/>
<evidence type="ECO:0000313" key="12">
    <source>
        <dbReference type="EMBL" id="TCK72794.1"/>
    </source>
</evidence>
<dbReference type="InterPro" id="IPR029055">
    <property type="entry name" value="Ntn_hydrolases_N"/>
</dbReference>
<dbReference type="GO" id="GO:0005737">
    <property type="term" value="C:cytoplasm"/>
    <property type="evidence" value="ECO:0007669"/>
    <property type="project" value="TreeGrafter"/>
</dbReference>
<dbReference type="Pfam" id="PF01112">
    <property type="entry name" value="Asparaginase_2"/>
    <property type="match status" value="1"/>
</dbReference>
<evidence type="ECO:0000256" key="8">
    <source>
        <dbReference type="ARBA" id="ARBA00069124"/>
    </source>
</evidence>
<sequence length="322" mass="33563">MTHTPVLLVHGGAWAIPDDMIDAHKQGVARALEAGYALLERGASAVDAVEAAVTVLEDDETFDAGRGSFLTRDGRVQLDALLMDGATLRAGGVACVERLRNPIQAARLVLEKSPHVYFVGAGAEEFAAQHGIPLIDNAELVLDRERERLAEAQNRALAGLPDLTFAGDDKSAETAAELASREAGLASHDTVGAVALDAHGHIAAATSTGGTLNKAPGRVGDSSLIGCGCYADNLSAAVSLTGWGEPIMKLVLGKWATDRVQQGRSPEAVAPDAIAYLYKRLGGHGGIILLAPDGRYGVSHNTPRMAWGVATAKGQQVEIVVE</sequence>
<dbReference type="FunFam" id="3.60.20.30:FF:000001">
    <property type="entry name" value="Isoaspartyl peptidase/L-asparaginase"/>
    <property type="match status" value="1"/>
</dbReference>
<evidence type="ECO:0000256" key="7">
    <source>
        <dbReference type="ARBA" id="ARBA00049366"/>
    </source>
</evidence>
<keyword evidence="6" id="KW-0068">Autocatalytic cleavage</keyword>
<evidence type="ECO:0000313" key="13">
    <source>
        <dbReference type="Proteomes" id="UP000295210"/>
    </source>
</evidence>
<organism evidence="12 13">
    <name type="scientific">Acidipila rosea</name>
    <dbReference type="NCBI Taxonomy" id="768535"/>
    <lineage>
        <taxon>Bacteria</taxon>
        <taxon>Pseudomonadati</taxon>
        <taxon>Acidobacteriota</taxon>
        <taxon>Terriglobia</taxon>
        <taxon>Terriglobales</taxon>
        <taxon>Acidobacteriaceae</taxon>
        <taxon>Acidipila</taxon>
    </lineage>
</organism>
<reference evidence="12 13" key="1">
    <citation type="submission" date="2019-03" db="EMBL/GenBank/DDBJ databases">
        <title>Genomic Encyclopedia of Type Strains, Phase IV (KMG-IV): sequencing the most valuable type-strain genomes for metagenomic binning, comparative biology and taxonomic classification.</title>
        <authorList>
            <person name="Goeker M."/>
        </authorList>
    </citation>
    <scope>NUCLEOTIDE SEQUENCE [LARGE SCALE GENOMIC DNA]</scope>
    <source>
        <strain evidence="12 13">DSM 103428</strain>
    </source>
</reference>
<accession>A0A4R1L444</accession>
<evidence type="ECO:0000256" key="2">
    <source>
        <dbReference type="ARBA" id="ARBA00012879"/>
    </source>
</evidence>
<dbReference type="EMBL" id="SMGK01000003">
    <property type="protein sequence ID" value="TCK72794.1"/>
    <property type="molecule type" value="Genomic_DNA"/>
</dbReference>
<evidence type="ECO:0000256" key="3">
    <source>
        <dbReference type="ARBA" id="ARBA00012920"/>
    </source>
</evidence>
<feature type="active site" description="Nucleophile" evidence="9">
    <location>
        <position position="190"/>
    </location>
</feature>
<keyword evidence="4" id="KW-0645">Protease</keyword>
<evidence type="ECO:0000256" key="9">
    <source>
        <dbReference type="PIRSR" id="PIRSR600246-1"/>
    </source>
</evidence>
<dbReference type="InterPro" id="IPR033844">
    <property type="entry name" value="ASRGL1_meta"/>
</dbReference>
<dbReference type="Proteomes" id="UP000295210">
    <property type="component" value="Unassembled WGS sequence"/>
</dbReference>
<dbReference type="Gene3D" id="3.60.20.30">
    <property type="entry name" value="(Glycosyl)asparaginase"/>
    <property type="match status" value="1"/>
</dbReference>
<evidence type="ECO:0000256" key="1">
    <source>
        <dbReference type="ARBA" id="ARBA00000306"/>
    </source>
</evidence>
<feature type="binding site" evidence="10">
    <location>
        <begin position="218"/>
        <end position="221"/>
    </location>
    <ligand>
        <name>substrate</name>
    </ligand>
</feature>
<evidence type="ECO:0000256" key="4">
    <source>
        <dbReference type="ARBA" id="ARBA00022670"/>
    </source>
</evidence>
<comment type="catalytic activity">
    <reaction evidence="1">
        <text>Cleavage of a beta-linked Asp residue from the N-terminus of a polypeptide.</text>
        <dbReference type="EC" id="3.4.19.5"/>
    </reaction>
</comment>
<keyword evidence="5" id="KW-0378">Hydrolase</keyword>
<feature type="site" description="Cleavage; by autolysis" evidence="11">
    <location>
        <begin position="189"/>
        <end position="190"/>
    </location>
</feature>
<dbReference type="InterPro" id="IPR000246">
    <property type="entry name" value="Peptidase_T2"/>
</dbReference>
<comment type="catalytic activity">
    <reaction evidence="7">
        <text>L-asparagine + H2O = L-aspartate + NH4(+)</text>
        <dbReference type="Rhea" id="RHEA:21016"/>
        <dbReference type="ChEBI" id="CHEBI:15377"/>
        <dbReference type="ChEBI" id="CHEBI:28938"/>
        <dbReference type="ChEBI" id="CHEBI:29991"/>
        <dbReference type="ChEBI" id="CHEBI:58048"/>
        <dbReference type="EC" id="3.5.1.1"/>
    </reaction>
</comment>
<dbReference type="SUPFAM" id="SSF56235">
    <property type="entry name" value="N-terminal nucleophile aminohydrolases (Ntn hydrolases)"/>
    <property type="match status" value="1"/>
</dbReference>
<dbReference type="PANTHER" id="PTHR10188">
    <property type="entry name" value="L-ASPARAGINASE"/>
    <property type="match status" value="1"/>
</dbReference>
<dbReference type="RefSeq" id="WP_131996670.1">
    <property type="nucleotide sequence ID" value="NZ_SMGK01000003.1"/>
</dbReference>
<comment type="caution">
    <text evidence="12">The sequence shown here is derived from an EMBL/GenBank/DDBJ whole genome shotgun (WGS) entry which is preliminary data.</text>
</comment>
<dbReference type="GO" id="GO:0008798">
    <property type="term" value="F:beta-aspartyl-peptidase activity"/>
    <property type="evidence" value="ECO:0007669"/>
    <property type="project" value="UniProtKB-EC"/>
</dbReference>
<protein>
    <recommendedName>
        <fullName evidence="8">Isoaspartyl peptidase</fullName>
        <ecNumber evidence="2">3.4.19.5</ecNumber>
        <ecNumber evidence="3">3.5.1.1</ecNumber>
    </recommendedName>
</protein>
<dbReference type="OrthoDB" id="9780217at2"/>
<dbReference type="AlphaFoldDB" id="A0A4R1L444"/>
<dbReference type="GO" id="GO:0006508">
    <property type="term" value="P:proteolysis"/>
    <property type="evidence" value="ECO:0007669"/>
    <property type="project" value="UniProtKB-KW"/>
</dbReference>